<dbReference type="AlphaFoldDB" id="A0A0E9R1E2"/>
<dbReference type="EMBL" id="GBXM01086000">
    <property type="protein sequence ID" value="JAH22577.1"/>
    <property type="molecule type" value="Transcribed_RNA"/>
</dbReference>
<keyword evidence="1" id="KW-1133">Transmembrane helix</keyword>
<proteinExistence type="predicted"/>
<name>A0A0E9R1E2_ANGAN</name>
<evidence type="ECO:0000256" key="1">
    <source>
        <dbReference type="SAM" id="Phobius"/>
    </source>
</evidence>
<accession>A0A0E9R1E2</accession>
<keyword evidence="1" id="KW-0812">Transmembrane</keyword>
<protein>
    <submittedName>
        <fullName evidence="2">Uncharacterized protein</fullName>
    </submittedName>
</protein>
<sequence>MHLYVQMGVCLCVFVGVCMCTYICTFIVRKERLFGIPSWPWGKPVNMSDEETGLRLRSIRCLTYVSISALRVCLL</sequence>
<feature type="transmembrane region" description="Helical" evidence="1">
    <location>
        <begin position="6"/>
        <end position="28"/>
    </location>
</feature>
<evidence type="ECO:0000313" key="2">
    <source>
        <dbReference type="EMBL" id="JAH22577.1"/>
    </source>
</evidence>
<organism evidence="2">
    <name type="scientific">Anguilla anguilla</name>
    <name type="common">European freshwater eel</name>
    <name type="synonym">Muraena anguilla</name>
    <dbReference type="NCBI Taxonomy" id="7936"/>
    <lineage>
        <taxon>Eukaryota</taxon>
        <taxon>Metazoa</taxon>
        <taxon>Chordata</taxon>
        <taxon>Craniata</taxon>
        <taxon>Vertebrata</taxon>
        <taxon>Euteleostomi</taxon>
        <taxon>Actinopterygii</taxon>
        <taxon>Neopterygii</taxon>
        <taxon>Teleostei</taxon>
        <taxon>Anguilliformes</taxon>
        <taxon>Anguillidae</taxon>
        <taxon>Anguilla</taxon>
    </lineage>
</organism>
<reference evidence="2" key="2">
    <citation type="journal article" date="2015" name="Fish Shellfish Immunol.">
        <title>Early steps in the European eel (Anguilla anguilla)-Vibrio vulnificus interaction in the gills: Role of the RtxA13 toxin.</title>
        <authorList>
            <person name="Callol A."/>
            <person name="Pajuelo D."/>
            <person name="Ebbesson L."/>
            <person name="Teles M."/>
            <person name="MacKenzie S."/>
            <person name="Amaro C."/>
        </authorList>
    </citation>
    <scope>NUCLEOTIDE SEQUENCE</scope>
</reference>
<keyword evidence="1" id="KW-0472">Membrane</keyword>
<reference evidence="2" key="1">
    <citation type="submission" date="2014-11" db="EMBL/GenBank/DDBJ databases">
        <authorList>
            <person name="Amaro Gonzalez C."/>
        </authorList>
    </citation>
    <scope>NUCLEOTIDE SEQUENCE</scope>
</reference>